<feature type="domain" description="STAS" evidence="1">
    <location>
        <begin position="20"/>
        <end position="128"/>
    </location>
</feature>
<dbReference type="InterPro" id="IPR036513">
    <property type="entry name" value="STAS_dom_sf"/>
</dbReference>
<dbReference type="SUPFAM" id="SSF52091">
    <property type="entry name" value="SpoIIaa-like"/>
    <property type="match status" value="1"/>
</dbReference>
<dbReference type="Pfam" id="PF01740">
    <property type="entry name" value="STAS"/>
    <property type="match status" value="1"/>
</dbReference>
<proteinExistence type="predicted"/>
<name>A0ABW1I575_9PSEU</name>
<dbReference type="Proteomes" id="UP001596119">
    <property type="component" value="Unassembled WGS sequence"/>
</dbReference>
<dbReference type="RefSeq" id="WP_379565145.1">
    <property type="nucleotide sequence ID" value="NZ_JBHSQK010000011.1"/>
</dbReference>
<dbReference type="EMBL" id="JBHSQK010000011">
    <property type="protein sequence ID" value="MFC5948088.1"/>
    <property type="molecule type" value="Genomic_DNA"/>
</dbReference>
<evidence type="ECO:0000313" key="2">
    <source>
        <dbReference type="EMBL" id="MFC5948088.1"/>
    </source>
</evidence>
<evidence type="ECO:0000313" key="3">
    <source>
        <dbReference type="Proteomes" id="UP001596119"/>
    </source>
</evidence>
<dbReference type="Gene3D" id="3.30.750.24">
    <property type="entry name" value="STAS domain"/>
    <property type="match status" value="1"/>
</dbReference>
<dbReference type="InterPro" id="IPR002645">
    <property type="entry name" value="STAS_dom"/>
</dbReference>
<protein>
    <submittedName>
        <fullName evidence="2">STAS domain-containing protein</fullName>
    </submittedName>
</protein>
<reference evidence="3" key="1">
    <citation type="journal article" date="2019" name="Int. J. Syst. Evol. Microbiol.">
        <title>The Global Catalogue of Microorganisms (GCM) 10K type strain sequencing project: providing services to taxonomists for standard genome sequencing and annotation.</title>
        <authorList>
            <consortium name="The Broad Institute Genomics Platform"/>
            <consortium name="The Broad Institute Genome Sequencing Center for Infectious Disease"/>
            <person name="Wu L."/>
            <person name="Ma J."/>
        </authorList>
    </citation>
    <scope>NUCLEOTIDE SEQUENCE [LARGE SCALE GENOMIC DNA]</scope>
    <source>
        <strain evidence="3">CGMCC 4.7397</strain>
    </source>
</reference>
<organism evidence="2 3">
    <name type="scientific">Pseudonocardia lutea</name>
    <dbReference type="NCBI Taxonomy" id="2172015"/>
    <lineage>
        <taxon>Bacteria</taxon>
        <taxon>Bacillati</taxon>
        <taxon>Actinomycetota</taxon>
        <taxon>Actinomycetes</taxon>
        <taxon>Pseudonocardiales</taxon>
        <taxon>Pseudonocardiaceae</taxon>
        <taxon>Pseudonocardia</taxon>
    </lineage>
</organism>
<dbReference type="PROSITE" id="PS50801">
    <property type="entry name" value="STAS"/>
    <property type="match status" value="1"/>
</dbReference>
<evidence type="ECO:0000259" key="1">
    <source>
        <dbReference type="PROSITE" id="PS50801"/>
    </source>
</evidence>
<sequence length="128" mass="13598">MSVVAAPSRPGRLAISGPRPDVHVIAVEGVLDPVVSTRLLRLVDARIRLRRLGTASTTHIVLDLTDVDSATTSAVETLSRAADLARRNGLGLHLVGFEAVARHLPLPARQLVGRMSRYPDLDAALGAL</sequence>
<accession>A0ABW1I575</accession>
<keyword evidence="3" id="KW-1185">Reference proteome</keyword>
<comment type="caution">
    <text evidence="2">The sequence shown here is derived from an EMBL/GenBank/DDBJ whole genome shotgun (WGS) entry which is preliminary data.</text>
</comment>
<gene>
    <name evidence="2" type="ORF">ACFQH9_07350</name>
</gene>